<accession>A0A3R5V119</accession>
<keyword evidence="3" id="KW-1185">Reference proteome</keyword>
<name>A0A3R5V119_9BACT</name>
<evidence type="ECO:0000313" key="3">
    <source>
        <dbReference type="Proteomes" id="UP000287502"/>
    </source>
</evidence>
<feature type="transmembrane region" description="Helical" evidence="1">
    <location>
        <begin position="46"/>
        <end position="67"/>
    </location>
</feature>
<keyword evidence="1" id="KW-0812">Transmembrane</keyword>
<dbReference type="Proteomes" id="UP000287502">
    <property type="component" value="Chromosome"/>
</dbReference>
<keyword evidence="1" id="KW-0472">Membrane</keyword>
<organism evidence="2 3">
    <name type="scientific">Geovibrio thiophilus</name>
    <dbReference type="NCBI Taxonomy" id="139438"/>
    <lineage>
        <taxon>Bacteria</taxon>
        <taxon>Pseudomonadati</taxon>
        <taxon>Deferribacterota</taxon>
        <taxon>Deferribacteres</taxon>
        <taxon>Deferribacterales</taxon>
        <taxon>Geovibrionaceae</taxon>
        <taxon>Geovibrio</taxon>
    </lineage>
</organism>
<proteinExistence type="predicted"/>
<dbReference type="KEGG" id="gtl:EP073_06115"/>
<feature type="transmembrane region" description="Helical" evidence="1">
    <location>
        <begin position="7"/>
        <end position="26"/>
    </location>
</feature>
<sequence length="73" mass="7923">MSFGSTVYRYGLYITWGVVFIMAYIYCVKTYGFALGGGVGWLPSAIAAYVAGLVWPAVVPLLAFMLLSGRFVV</sequence>
<reference evidence="2 3" key="1">
    <citation type="submission" date="2019-01" db="EMBL/GenBank/DDBJ databases">
        <title>Geovibrio thiophilus DSM 11263, complete genome.</title>
        <authorList>
            <person name="Spring S."/>
            <person name="Bunk B."/>
            <person name="Sproer C."/>
        </authorList>
    </citation>
    <scope>NUCLEOTIDE SEQUENCE [LARGE SCALE GENOMIC DNA]</scope>
    <source>
        <strain evidence="2 3">DSM 11263</strain>
    </source>
</reference>
<dbReference type="RefSeq" id="WP_128466283.1">
    <property type="nucleotide sequence ID" value="NZ_CP035108.1"/>
</dbReference>
<keyword evidence="1" id="KW-1133">Transmembrane helix</keyword>
<protein>
    <submittedName>
        <fullName evidence="2">Uncharacterized protein</fullName>
    </submittedName>
</protein>
<evidence type="ECO:0000256" key="1">
    <source>
        <dbReference type="SAM" id="Phobius"/>
    </source>
</evidence>
<gene>
    <name evidence="2" type="ORF">EP073_06115</name>
</gene>
<dbReference type="OrthoDB" id="9853586at2"/>
<dbReference type="EMBL" id="CP035108">
    <property type="protein sequence ID" value="QAR32997.1"/>
    <property type="molecule type" value="Genomic_DNA"/>
</dbReference>
<dbReference type="AlphaFoldDB" id="A0A3R5V119"/>
<evidence type="ECO:0000313" key="2">
    <source>
        <dbReference type="EMBL" id="QAR32997.1"/>
    </source>
</evidence>